<comment type="caution">
    <text evidence="1">The sequence shown here is derived from an EMBL/GenBank/DDBJ whole genome shotgun (WGS) entry which is preliminary data.</text>
</comment>
<sequence>MRLDSDSFSGSGGAKPKPWLVSKMDYEDGRGDSAAAPIKSRRGQLLPSRASAGHRGSSSGSGSSFTESSGVPCFAASTSGGVMEASDHGSCLPAAASMSALSLVTGSKKRVTLIVKNMWFVVDPALFALQPDTMLGRMLSSSLENNFARPNERGDYEVAEGLYDDVFRAILGYYNTGVIYCPSCVTVPELRAACDYLLIPFGAQTVKRDNLSGFPHEFCNDGARQQFGKFLEDLIVCRMVNAAQIRDRECHIVVLLDDDTVDCDEDYQPQTGKAYSQIIHNTAMYRFFNYTENRDGATQVLKERGLKH</sequence>
<proteinExistence type="predicted"/>
<dbReference type="Proteomes" id="UP000821865">
    <property type="component" value="Chromosome 5"/>
</dbReference>
<keyword evidence="2" id="KW-1185">Reference proteome</keyword>
<name>A0ACB8CTY9_DERSI</name>
<reference evidence="1" key="1">
    <citation type="submission" date="2020-05" db="EMBL/GenBank/DDBJ databases">
        <title>Large-scale comparative analyses of tick genomes elucidate their genetic diversity and vector capacities.</title>
        <authorList>
            <person name="Jia N."/>
            <person name="Wang J."/>
            <person name="Shi W."/>
            <person name="Du L."/>
            <person name="Sun Y."/>
            <person name="Zhan W."/>
            <person name="Jiang J."/>
            <person name="Wang Q."/>
            <person name="Zhang B."/>
            <person name="Ji P."/>
            <person name="Sakyi L.B."/>
            <person name="Cui X."/>
            <person name="Yuan T."/>
            <person name="Jiang B."/>
            <person name="Yang W."/>
            <person name="Lam T.T.-Y."/>
            <person name="Chang Q."/>
            <person name="Ding S."/>
            <person name="Wang X."/>
            <person name="Zhu J."/>
            <person name="Ruan X."/>
            <person name="Zhao L."/>
            <person name="Wei J."/>
            <person name="Que T."/>
            <person name="Du C."/>
            <person name="Cheng J."/>
            <person name="Dai P."/>
            <person name="Han X."/>
            <person name="Huang E."/>
            <person name="Gao Y."/>
            <person name="Liu J."/>
            <person name="Shao H."/>
            <person name="Ye R."/>
            <person name="Li L."/>
            <person name="Wei W."/>
            <person name="Wang X."/>
            <person name="Wang C."/>
            <person name="Yang T."/>
            <person name="Huo Q."/>
            <person name="Li W."/>
            <person name="Guo W."/>
            <person name="Chen H."/>
            <person name="Zhou L."/>
            <person name="Ni X."/>
            <person name="Tian J."/>
            <person name="Zhou Y."/>
            <person name="Sheng Y."/>
            <person name="Liu T."/>
            <person name="Pan Y."/>
            <person name="Xia L."/>
            <person name="Li J."/>
            <person name="Zhao F."/>
            <person name="Cao W."/>
        </authorList>
    </citation>
    <scope>NUCLEOTIDE SEQUENCE</scope>
    <source>
        <strain evidence="1">Dsil-2018</strain>
    </source>
</reference>
<evidence type="ECO:0000313" key="2">
    <source>
        <dbReference type="Proteomes" id="UP000821865"/>
    </source>
</evidence>
<accession>A0ACB8CTY9</accession>
<protein>
    <submittedName>
        <fullName evidence="1">Uncharacterized protein</fullName>
    </submittedName>
</protein>
<gene>
    <name evidence="1" type="ORF">HPB49_024584</name>
</gene>
<dbReference type="EMBL" id="CM023474">
    <property type="protein sequence ID" value="KAH7950493.1"/>
    <property type="molecule type" value="Genomic_DNA"/>
</dbReference>
<evidence type="ECO:0000313" key="1">
    <source>
        <dbReference type="EMBL" id="KAH7950493.1"/>
    </source>
</evidence>
<organism evidence="1 2">
    <name type="scientific">Dermacentor silvarum</name>
    <name type="common">Tick</name>
    <dbReference type="NCBI Taxonomy" id="543639"/>
    <lineage>
        <taxon>Eukaryota</taxon>
        <taxon>Metazoa</taxon>
        <taxon>Ecdysozoa</taxon>
        <taxon>Arthropoda</taxon>
        <taxon>Chelicerata</taxon>
        <taxon>Arachnida</taxon>
        <taxon>Acari</taxon>
        <taxon>Parasitiformes</taxon>
        <taxon>Ixodida</taxon>
        <taxon>Ixodoidea</taxon>
        <taxon>Ixodidae</taxon>
        <taxon>Rhipicephalinae</taxon>
        <taxon>Dermacentor</taxon>
    </lineage>
</organism>